<name>A0A5A7T328_CUCMM</name>
<comment type="caution">
    <text evidence="2">The sequence shown here is derived from an EMBL/GenBank/DDBJ whole genome shotgun (WGS) entry which is preliminary data.</text>
</comment>
<reference evidence="2 3" key="1">
    <citation type="submission" date="2019-08" db="EMBL/GenBank/DDBJ databases">
        <title>Draft genome sequences of two oriental melons (Cucumis melo L. var makuwa).</title>
        <authorList>
            <person name="Kwon S.-Y."/>
        </authorList>
    </citation>
    <scope>NUCLEOTIDE SEQUENCE [LARGE SCALE GENOMIC DNA]</scope>
    <source>
        <strain evidence="3">cv. SW 3</strain>
        <tissue evidence="2">Leaf</tissue>
    </source>
</reference>
<proteinExistence type="predicted"/>
<feature type="compositionally biased region" description="Polar residues" evidence="1">
    <location>
        <begin position="61"/>
        <end position="71"/>
    </location>
</feature>
<sequence length="172" mass="18228">MPVVGESFVPASSVVHAPRVSATTVSDMDSDNRDDVPLARLLKRTLIPDVSYKLPVDPPNSIHSQESSSTEEVFIPTPGIPPASNVQQGSSARSPLASPPPFASVDAHESVPNDVSGDISAASVRQPNDRRDEDEVEPQHLNICTEEVPPNDDDNHAVPPAFADIPAASKPT</sequence>
<evidence type="ECO:0000256" key="1">
    <source>
        <dbReference type="SAM" id="MobiDB-lite"/>
    </source>
</evidence>
<dbReference type="Proteomes" id="UP000321393">
    <property type="component" value="Unassembled WGS sequence"/>
</dbReference>
<dbReference type="AlphaFoldDB" id="A0A5A7T328"/>
<accession>A0A5A7T328</accession>
<dbReference type="EMBL" id="SSTE01019905">
    <property type="protein sequence ID" value="KAA0035789.1"/>
    <property type="molecule type" value="Genomic_DNA"/>
</dbReference>
<evidence type="ECO:0000313" key="3">
    <source>
        <dbReference type="Proteomes" id="UP000321393"/>
    </source>
</evidence>
<feature type="region of interest" description="Disordered" evidence="1">
    <location>
        <begin position="52"/>
        <end position="172"/>
    </location>
</feature>
<evidence type="ECO:0000313" key="2">
    <source>
        <dbReference type="EMBL" id="KAA0035789.1"/>
    </source>
</evidence>
<gene>
    <name evidence="2" type="ORF">E6C27_scaffold403G00740</name>
</gene>
<protein>
    <submittedName>
        <fullName evidence="2">Envelope-like protein</fullName>
    </submittedName>
</protein>
<organism evidence="2 3">
    <name type="scientific">Cucumis melo var. makuwa</name>
    <name type="common">Oriental melon</name>
    <dbReference type="NCBI Taxonomy" id="1194695"/>
    <lineage>
        <taxon>Eukaryota</taxon>
        <taxon>Viridiplantae</taxon>
        <taxon>Streptophyta</taxon>
        <taxon>Embryophyta</taxon>
        <taxon>Tracheophyta</taxon>
        <taxon>Spermatophyta</taxon>
        <taxon>Magnoliopsida</taxon>
        <taxon>eudicotyledons</taxon>
        <taxon>Gunneridae</taxon>
        <taxon>Pentapetalae</taxon>
        <taxon>rosids</taxon>
        <taxon>fabids</taxon>
        <taxon>Cucurbitales</taxon>
        <taxon>Cucurbitaceae</taxon>
        <taxon>Benincaseae</taxon>
        <taxon>Cucumis</taxon>
    </lineage>
</organism>